<keyword evidence="4" id="KW-0788">Thiol protease</keyword>
<gene>
    <name evidence="6" type="ORF">QQF64_023980</name>
</gene>
<dbReference type="Gene3D" id="3.10.20.90">
    <property type="entry name" value="Phosphatidylinositol 3-kinase Catalytic Subunit, Chain A, domain 1"/>
    <property type="match status" value="1"/>
</dbReference>
<keyword evidence="4" id="KW-0378">Hydrolase</keyword>
<protein>
    <recommendedName>
        <fullName evidence="2">ubiquitinyl hydrolase 1</fullName>
        <ecNumber evidence="2">3.4.19.12</ecNumber>
    </recommendedName>
</protein>
<name>A0ABR3NJX7_9TELE</name>
<dbReference type="PROSITE" id="PS51283">
    <property type="entry name" value="DUSP"/>
    <property type="match status" value="1"/>
</dbReference>
<dbReference type="Gene3D" id="3.30.2230.10">
    <property type="entry name" value="DUSP-like"/>
    <property type="match status" value="1"/>
</dbReference>
<evidence type="ECO:0000313" key="6">
    <source>
        <dbReference type="EMBL" id="KAL1277307.1"/>
    </source>
</evidence>
<keyword evidence="3" id="KW-0833">Ubl conjugation pathway</keyword>
<evidence type="ECO:0000256" key="3">
    <source>
        <dbReference type="ARBA" id="ARBA00022786"/>
    </source>
</evidence>
<evidence type="ECO:0000259" key="5">
    <source>
        <dbReference type="PROSITE" id="PS51283"/>
    </source>
</evidence>
<dbReference type="EMBL" id="JAYMGO010000003">
    <property type="protein sequence ID" value="KAL1277307.1"/>
    <property type="molecule type" value="Genomic_DNA"/>
</dbReference>
<feature type="non-terminal residue" evidence="6">
    <location>
        <position position="1"/>
    </location>
</feature>
<dbReference type="InterPro" id="IPR006615">
    <property type="entry name" value="Pept_C19_DUSP"/>
</dbReference>
<feature type="domain" description="DUSP" evidence="5">
    <location>
        <begin position="1"/>
        <end position="86"/>
    </location>
</feature>
<dbReference type="Proteomes" id="UP001558613">
    <property type="component" value="Unassembled WGS sequence"/>
</dbReference>
<evidence type="ECO:0000256" key="4">
    <source>
        <dbReference type="ARBA" id="ARBA00022807"/>
    </source>
</evidence>
<comment type="caution">
    <text evidence="6">The sequence shown here is derived from an EMBL/GenBank/DDBJ whole genome shotgun (WGS) entry which is preliminary data.</text>
</comment>
<dbReference type="SMART" id="SM00695">
    <property type="entry name" value="DUSP"/>
    <property type="match status" value="1"/>
</dbReference>
<dbReference type="Pfam" id="PF06337">
    <property type="entry name" value="DUSP"/>
    <property type="match status" value="1"/>
</dbReference>
<reference evidence="6 7" key="1">
    <citation type="submission" date="2023-09" db="EMBL/GenBank/DDBJ databases">
        <authorList>
            <person name="Wang M."/>
        </authorList>
    </citation>
    <scope>NUCLEOTIDE SEQUENCE [LARGE SCALE GENOMIC DNA]</scope>
    <source>
        <strain evidence="6">GT-2023</strain>
        <tissue evidence="6">Liver</tissue>
    </source>
</reference>
<evidence type="ECO:0000256" key="1">
    <source>
        <dbReference type="ARBA" id="ARBA00000707"/>
    </source>
</evidence>
<comment type="catalytic activity">
    <reaction evidence="1">
        <text>Thiol-dependent hydrolysis of ester, thioester, amide, peptide and isopeptide bonds formed by the C-terminal Gly of ubiquitin (a 76-residue protein attached to proteins as an intracellular targeting signal).</text>
        <dbReference type="EC" id="3.4.19.12"/>
    </reaction>
</comment>
<evidence type="ECO:0000313" key="7">
    <source>
        <dbReference type="Proteomes" id="UP001558613"/>
    </source>
</evidence>
<dbReference type="SUPFAM" id="SSF143791">
    <property type="entry name" value="DUSP-like"/>
    <property type="match status" value="1"/>
</dbReference>
<sequence length="222" mass="25934">YLVDSTWFRKWKKYVGFNSWDVHEIGSHNIFLGPVDNSGLLTDELDIKEHLIDELDYILLPTEGWKKLVSWYGLKDEQEPIARKVVEMGMFVKHCKVEVYLIELKLCENSNMDKIVSRRFSKADTIRLGSFAIFAGSVPHSTTRVVSYFWDQQLRFPSPALWTLVLNPPYAVPSMEDPKGPVHRGKYTFRARMAEANVIVLDEEFCRRMCRIQNNWMLEGRV</sequence>
<proteinExistence type="predicted"/>
<dbReference type="InterPro" id="IPR035927">
    <property type="entry name" value="DUSP-like_sf"/>
</dbReference>
<keyword evidence="7" id="KW-1185">Reference proteome</keyword>
<evidence type="ECO:0000256" key="2">
    <source>
        <dbReference type="ARBA" id="ARBA00012759"/>
    </source>
</evidence>
<accession>A0ABR3NJX7</accession>
<organism evidence="6 7">
    <name type="scientific">Cirrhinus molitorella</name>
    <name type="common">mud carp</name>
    <dbReference type="NCBI Taxonomy" id="172907"/>
    <lineage>
        <taxon>Eukaryota</taxon>
        <taxon>Metazoa</taxon>
        <taxon>Chordata</taxon>
        <taxon>Craniata</taxon>
        <taxon>Vertebrata</taxon>
        <taxon>Euteleostomi</taxon>
        <taxon>Actinopterygii</taxon>
        <taxon>Neopterygii</taxon>
        <taxon>Teleostei</taxon>
        <taxon>Ostariophysi</taxon>
        <taxon>Cypriniformes</taxon>
        <taxon>Cyprinidae</taxon>
        <taxon>Labeoninae</taxon>
        <taxon>Labeonini</taxon>
        <taxon>Cirrhinus</taxon>
    </lineage>
</organism>
<dbReference type="EC" id="3.4.19.12" evidence="2"/>
<keyword evidence="4" id="KW-0645">Protease</keyword>